<dbReference type="GO" id="GO:0007548">
    <property type="term" value="P:sex differentiation"/>
    <property type="evidence" value="ECO:0007669"/>
    <property type="project" value="TreeGrafter"/>
</dbReference>
<feature type="region of interest" description="Disordered" evidence="6">
    <location>
        <begin position="72"/>
        <end position="119"/>
    </location>
</feature>
<dbReference type="GO" id="GO:0000981">
    <property type="term" value="F:DNA-binding transcription factor activity, RNA polymerase II-specific"/>
    <property type="evidence" value="ECO:0007669"/>
    <property type="project" value="TreeGrafter"/>
</dbReference>
<keyword evidence="3 5" id="KW-0238">DNA-binding</keyword>
<name>A0A9D4P9Y8_RHISA</name>
<evidence type="ECO:0000256" key="6">
    <source>
        <dbReference type="SAM" id="MobiDB-lite"/>
    </source>
</evidence>
<evidence type="ECO:0000256" key="5">
    <source>
        <dbReference type="PROSITE-ProRule" id="PRU00070"/>
    </source>
</evidence>
<dbReference type="PANTHER" id="PTHR12322">
    <property type="entry name" value="DOUBLESEX AND MAB-3 RELATED TRANSCRIPTION FACTOR DMRT"/>
    <property type="match status" value="1"/>
</dbReference>
<dbReference type="Pfam" id="PF00751">
    <property type="entry name" value="DM"/>
    <property type="match status" value="1"/>
</dbReference>
<reference evidence="8" key="2">
    <citation type="submission" date="2021-09" db="EMBL/GenBank/DDBJ databases">
        <authorList>
            <person name="Jia N."/>
            <person name="Wang J."/>
            <person name="Shi W."/>
            <person name="Du L."/>
            <person name="Sun Y."/>
            <person name="Zhan W."/>
            <person name="Jiang J."/>
            <person name="Wang Q."/>
            <person name="Zhang B."/>
            <person name="Ji P."/>
            <person name="Sakyi L.B."/>
            <person name="Cui X."/>
            <person name="Yuan T."/>
            <person name="Jiang B."/>
            <person name="Yang W."/>
            <person name="Lam T.T.-Y."/>
            <person name="Chang Q."/>
            <person name="Ding S."/>
            <person name="Wang X."/>
            <person name="Zhu J."/>
            <person name="Ruan X."/>
            <person name="Zhao L."/>
            <person name="Wei J."/>
            <person name="Que T."/>
            <person name="Du C."/>
            <person name="Cheng J."/>
            <person name="Dai P."/>
            <person name="Han X."/>
            <person name="Huang E."/>
            <person name="Gao Y."/>
            <person name="Liu J."/>
            <person name="Shao H."/>
            <person name="Ye R."/>
            <person name="Li L."/>
            <person name="Wei W."/>
            <person name="Wang X."/>
            <person name="Wang C."/>
            <person name="Huo Q."/>
            <person name="Li W."/>
            <person name="Guo W."/>
            <person name="Chen H."/>
            <person name="Chen S."/>
            <person name="Zhou L."/>
            <person name="Zhou L."/>
            <person name="Ni X."/>
            <person name="Tian J."/>
            <person name="Zhou Y."/>
            <person name="Sheng Y."/>
            <person name="Liu T."/>
            <person name="Pan Y."/>
            <person name="Xia L."/>
            <person name="Li J."/>
            <person name="Zhao F."/>
            <person name="Cao W."/>
        </authorList>
    </citation>
    <scope>NUCLEOTIDE SEQUENCE</scope>
    <source>
        <strain evidence="8">Rsan-2018</strain>
        <tissue evidence="8">Larvae</tissue>
    </source>
</reference>
<keyword evidence="1 5" id="KW-0479">Metal-binding</keyword>
<dbReference type="PROSITE" id="PS40000">
    <property type="entry name" value="DM_1"/>
    <property type="match status" value="1"/>
</dbReference>
<dbReference type="InterPro" id="IPR026607">
    <property type="entry name" value="DMRT"/>
</dbReference>
<dbReference type="AlphaFoldDB" id="A0A9D4P9Y8"/>
<evidence type="ECO:0000313" key="8">
    <source>
        <dbReference type="EMBL" id="KAH7934959.1"/>
    </source>
</evidence>
<evidence type="ECO:0000256" key="2">
    <source>
        <dbReference type="ARBA" id="ARBA00022833"/>
    </source>
</evidence>
<dbReference type="EMBL" id="JABSTV010001255">
    <property type="protein sequence ID" value="KAH7934959.1"/>
    <property type="molecule type" value="Genomic_DNA"/>
</dbReference>
<sequence>MWPDRTVPLADEASSYSTSLSTPCSTSPYREPDSSGARPHDLSRTTTTSSTTASPVTEVLFGIPSPLPLSPLSTSSCPSSSPSISTTSPAASSSGGGGLKTLVPVSLPPPLPRPPGRALRTPKCARCRNHGVVSCLKGHKRSCRWKDCRCPNCLLVVERQRVMAAQVALRRQVALEYFESSKK</sequence>
<evidence type="ECO:0000259" key="7">
    <source>
        <dbReference type="PROSITE" id="PS50809"/>
    </source>
</evidence>
<evidence type="ECO:0000313" key="9">
    <source>
        <dbReference type="Proteomes" id="UP000821837"/>
    </source>
</evidence>
<feature type="domain" description="DM" evidence="7">
    <location>
        <begin position="124"/>
        <end position="171"/>
    </location>
</feature>
<organism evidence="8 9">
    <name type="scientific">Rhipicephalus sanguineus</name>
    <name type="common">Brown dog tick</name>
    <name type="synonym">Ixodes sanguineus</name>
    <dbReference type="NCBI Taxonomy" id="34632"/>
    <lineage>
        <taxon>Eukaryota</taxon>
        <taxon>Metazoa</taxon>
        <taxon>Ecdysozoa</taxon>
        <taxon>Arthropoda</taxon>
        <taxon>Chelicerata</taxon>
        <taxon>Arachnida</taxon>
        <taxon>Acari</taxon>
        <taxon>Parasitiformes</taxon>
        <taxon>Ixodida</taxon>
        <taxon>Ixodoidea</taxon>
        <taxon>Ixodidae</taxon>
        <taxon>Rhipicephalinae</taxon>
        <taxon>Rhipicephalus</taxon>
        <taxon>Rhipicephalus</taxon>
    </lineage>
</organism>
<evidence type="ECO:0000256" key="4">
    <source>
        <dbReference type="ARBA" id="ARBA00023242"/>
    </source>
</evidence>
<comment type="subcellular location">
    <subcellularLocation>
        <location evidence="5">Nucleus</location>
    </subcellularLocation>
</comment>
<feature type="compositionally biased region" description="Low complexity" evidence="6">
    <location>
        <begin position="72"/>
        <end position="93"/>
    </location>
</feature>
<feature type="compositionally biased region" description="Pro residues" evidence="6">
    <location>
        <begin position="106"/>
        <end position="115"/>
    </location>
</feature>
<keyword evidence="9" id="KW-1185">Reference proteome</keyword>
<feature type="region of interest" description="Disordered" evidence="6">
    <location>
        <begin position="1"/>
        <end position="56"/>
    </location>
</feature>
<evidence type="ECO:0000256" key="1">
    <source>
        <dbReference type="ARBA" id="ARBA00022723"/>
    </source>
</evidence>
<evidence type="ECO:0000256" key="3">
    <source>
        <dbReference type="ARBA" id="ARBA00023125"/>
    </source>
</evidence>
<dbReference type="InterPro" id="IPR036407">
    <property type="entry name" value="DM_DNA-bd_sf"/>
</dbReference>
<keyword evidence="4 5" id="KW-0539">Nucleus</keyword>
<dbReference type="PANTHER" id="PTHR12322:SF53">
    <property type="entry name" value="DOUBLESEX-MAB RELATED 11E"/>
    <property type="match status" value="1"/>
</dbReference>
<dbReference type="GO" id="GO:0000978">
    <property type="term" value="F:RNA polymerase II cis-regulatory region sequence-specific DNA binding"/>
    <property type="evidence" value="ECO:0007669"/>
    <property type="project" value="TreeGrafter"/>
</dbReference>
<feature type="compositionally biased region" description="Low complexity" evidence="6">
    <location>
        <begin position="14"/>
        <end position="29"/>
    </location>
</feature>
<reference evidence="8" key="1">
    <citation type="journal article" date="2020" name="Cell">
        <title>Large-Scale Comparative Analyses of Tick Genomes Elucidate Their Genetic Diversity and Vector Capacities.</title>
        <authorList>
            <consortium name="Tick Genome and Microbiome Consortium (TIGMIC)"/>
            <person name="Jia N."/>
            <person name="Wang J."/>
            <person name="Shi W."/>
            <person name="Du L."/>
            <person name="Sun Y."/>
            <person name="Zhan W."/>
            <person name="Jiang J.F."/>
            <person name="Wang Q."/>
            <person name="Zhang B."/>
            <person name="Ji P."/>
            <person name="Bell-Sakyi L."/>
            <person name="Cui X.M."/>
            <person name="Yuan T.T."/>
            <person name="Jiang B.G."/>
            <person name="Yang W.F."/>
            <person name="Lam T.T."/>
            <person name="Chang Q.C."/>
            <person name="Ding S.J."/>
            <person name="Wang X.J."/>
            <person name="Zhu J.G."/>
            <person name="Ruan X.D."/>
            <person name="Zhao L."/>
            <person name="Wei J.T."/>
            <person name="Ye R.Z."/>
            <person name="Que T.C."/>
            <person name="Du C.H."/>
            <person name="Zhou Y.H."/>
            <person name="Cheng J.X."/>
            <person name="Dai P.F."/>
            <person name="Guo W.B."/>
            <person name="Han X.H."/>
            <person name="Huang E.J."/>
            <person name="Li L.F."/>
            <person name="Wei W."/>
            <person name="Gao Y.C."/>
            <person name="Liu J.Z."/>
            <person name="Shao H.Z."/>
            <person name="Wang X."/>
            <person name="Wang C.C."/>
            <person name="Yang T.C."/>
            <person name="Huo Q.B."/>
            <person name="Li W."/>
            <person name="Chen H.Y."/>
            <person name="Chen S.E."/>
            <person name="Zhou L.G."/>
            <person name="Ni X.B."/>
            <person name="Tian J.H."/>
            <person name="Sheng Y."/>
            <person name="Liu T."/>
            <person name="Pan Y.S."/>
            <person name="Xia L.Y."/>
            <person name="Li J."/>
            <person name="Zhao F."/>
            <person name="Cao W.C."/>
        </authorList>
    </citation>
    <scope>NUCLEOTIDE SEQUENCE</scope>
    <source>
        <strain evidence="8">Rsan-2018</strain>
    </source>
</reference>
<comment type="caution">
    <text evidence="8">The sequence shown here is derived from an EMBL/GenBank/DDBJ whole genome shotgun (WGS) entry which is preliminary data.</text>
</comment>
<dbReference type="FunFam" id="4.10.1040.10:FF:000001">
    <property type="entry name" value="doublesex- and mab-3-related transcription factor 1"/>
    <property type="match status" value="1"/>
</dbReference>
<dbReference type="GO" id="GO:0046872">
    <property type="term" value="F:metal ion binding"/>
    <property type="evidence" value="ECO:0007669"/>
    <property type="project" value="UniProtKB-KW"/>
</dbReference>
<dbReference type="Proteomes" id="UP000821837">
    <property type="component" value="Unassembled WGS sequence"/>
</dbReference>
<keyword evidence="2 5" id="KW-0862">Zinc</keyword>
<feature type="DNA-binding region" description="DM" evidence="5">
    <location>
        <begin position="124"/>
        <end position="171"/>
    </location>
</feature>
<dbReference type="SUPFAM" id="SSF82927">
    <property type="entry name" value="Cysteine-rich DNA binding domain, (DM domain)"/>
    <property type="match status" value="1"/>
</dbReference>
<feature type="compositionally biased region" description="Basic and acidic residues" evidence="6">
    <location>
        <begin position="30"/>
        <end position="43"/>
    </location>
</feature>
<feature type="compositionally biased region" description="Low complexity" evidence="6">
    <location>
        <begin position="44"/>
        <end position="56"/>
    </location>
</feature>
<proteinExistence type="predicted"/>
<dbReference type="Gene3D" id="4.10.1040.10">
    <property type="entry name" value="DM DNA-binding domain"/>
    <property type="match status" value="1"/>
</dbReference>
<accession>A0A9D4P9Y8</accession>
<dbReference type="PROSITE" id="PS50809">
    <property type="entry name" value="DM_2"/>
    <property type="match status" value="1"/>
</dbReference>
<dbReference type="InterPro" id="IPR001275">
    <property type="entry name" value="DM_DNA-bd"/>
</dbReference>
<dbReference type="SMART" id="SM00301">
    <property type="entry name" value="DM"/>
    <property type="match status" value="1"/>
</dbReference>
<dbReference type="GO" id="GO:0005634">
    <property type="term" value="C:nucleus"/>
    <property type="evidence" value="ECO:0007669"/>
    <property type="project" value="UniProtKB-SubCell"/>
</dbReference>
<dbReference type="VEuPathDB" id="VectorBase:RSAN_028654"/>
<gene>
    <name evidence="8" type="ORF">HPB52_002451</name>
</gene>
<protein>
    <recommendedName>
        <fullName evidence="7">DM domain-containing protein</fullName>
    </recommendedName>
</protein>